<evidence type="ECO:0000259" key="5">
    <source>
        <dbReference type="Pfam" id="PF02544"/>
    </source>
</evidence>
<evidence type="ECO:0000313" key="6">
    <source>
        <dbReference type="EMBL" id="KAJ2780904.1"/>
    </source>
</evidence>
<dbReference type="GO" id="GO:0005783">
    <property type="term" value="C:endoplasmic reticulum"/>
    <property type="evidence" value="ECO:0007669"/>
    <property type="project" value="TreeGrafter"/>
</dbReference>
<keyword evidence="3" id="KW-1133">Transmembrane helix</keyword>
<keyword evidence="2" id="KW-0812">Transmembrane</keyword>
<evidence type="ECO:0000256" key="2">
    <source>
        <dbReference type="ARBA" id="ARBA00022692"/>
    </source>
</evidence>
<comment type="subcellular location">
    <subcellularLocation>
        <location evidence="1">Endomembrane system</location>
        <topology evidence="1">Multi-pass membrane protein</topology>
    </subcellularLocation>
</comment>
<dbReference type="PROSITE" id="PS50244">
    <property type="entry name" value="S5A_REDUCTASE"/>
    <property type="match status" value="1"/>
</dbReference>
<dbReference type="PANTHER" id="PTHR14624:SF0">
    <property type="entry name" value="POLYPRENOL REDUCTASE"/>
    <property type="match status" value="1"/>
</dbReference>
<evidence type="ECO:0000313" key="7">
    <source>
        <dbReference type="Proteomes" id="UP001140217"/>
    </source>
</evidence>
<dbReference type="Proteomes" id="UP001140217">
    <property type="component" value="Unassembled WGS sequence"/>
</dbReference>
<evidence type="ECO:0000256" key="4">
    <source>
        <dbReference type="ARBA" id="ARBA00023136"/>
    </source>
</evidence>
<dbReference type="OrthoDB" id="541710at2759"/>
<gene>
    <name evidence="6" type="primary">SRD5A3</name>
    <name evidence="6" type="ORF">H4R18_003199</name>
</gene>
<comment type="caution">
    <text evidence="6">The sequence shown here is derived from an EMBL/GenBank/DDBJ whole genome shotgun (WGS) entry which is preliminary data.</text>
</comment>
<keyword evidence="4" id="KW-0472">Membrane</keyword>
<dbReference type="Pfam" id="PF02544">
    <property type="entry name" value="Steroid_dh"/>
    <property type="match status" value="1"/>
</dbReference>
<keyword evidence="7" id="KW-1185">Reference proteome</keyword>
<dbReference type="GO" id="GO:0006488">
    <property type="term" value="P:dolichol-linked oligosaccharide biosynthetic process"/>
    <property type="evidence" value="ECO:0007669"/>
    <property type="project" value="InterPro"/>
</dbReference>
<accession>A0A9W8HFG4</accession>
<dbReference type="InterPro" id="IPR039698">
    <property type="entry name" value="Dfg10/SRD5A3"/>
</dbReference>
<dbReference type="Gene3D" id="1.20.120.1630">
    <property type="match status" value="1"/>
</dbReference>
<protein>
    <submittedName>
        <fullName evidence="6">Steroid 5 alpha-reductase 3</fullName>
    </submittedName>
</protein>
<dbReference type="GO" id="GO:0003865">
    <property type="term" value="F:3-oxo-5-alpha-steroid 4-dehydrogenase activity"/>
    <property type="evidence" value="ECO:0007669"/>
    <property type="project" value="TreeGrafter"/>
</dbReference>
<dbReference type="EMBL" id="JANBUL010000121">
    <property type="protein sequence ID" value="KAJ2780904.1"/>
    <property type="molecule type" value="Genomic_DNA"/>
</dbReference>
<evidence type="ECO:0000256" key="3">
    <source>
        <dbReference type="ARBA" id="ARBA00022989"/>
    </source>
</evidence>
<organism evidence="6 7">
    <name type="scientific">Coemansia javaensis</name>
    <dbReference type="NCBI Taxonomy" id="2761396"/>
    <lineage>
        <taxon>Eukaryota</taxon>
        <taxon>Fungi</taxon>
        <taxon>Fungi incertae sedis</taxon>
        <taxon>Zoopagomycota</taxon>
        <taxon>Kickxellomycotina</taxon>
        <taxon>Kickxellomycetes</taxon>
        <taxon>Kickxellales</taxon>
        <taxon>Kickxellaceae</taxon>
        <taxon>Coemansia</taxon>
    </lineage>
</organism>
<dbReference type="PANTHER" id="PTHR14624">
    <property type="entry name" value="DFG10 PROTEIN"/>
    <property type="match status" value="1"/>
</dbReference>
<evidence type="ECO:0000256" key="1">
    <source>
        <dbReference type="ARBA" id="ARBA00004127"/>
    </source>
</evidence>
<dbReference type="InterPro" id="IPR001104">
    <property type="entry name" value="3-oxo-5_a-steroid_4-DH_C"/>
</dbReference>
<proteinExistence type="predicted"/>
<reference evidence="6" key="1">
    <citation type="submission" date="2022-07" db="EMBL/GenBank/DDBJ databases">
        <title>Phylogenomic reconstructions and comparative analyses of Kickxellomycotina fungi.</title>
        <authorList>
            <person name="Reynolds N.K."/>
            <person name="Stajich J.E."/>
            <person name="Barry K."/>
            <person name="Grigoriev I.V."/>
            <person name="Crous P."/>
            <person name="Smith M.E."/>
        </authorList>
    </citation>
    <scope>NUCLEOTIDE SEQUENCE</scope>
    <source>
        <strain evidence="6">NBRC 105414</strain>
    </source>
</reference>
<dbReference type="AlphaFoldDB" id="A0A9W8HFG4"/>
<feature type="domain" description="3-oxo-5-alpha-steroid 4-dehydrogenase C-terminal" evidence="5">
    <location>
        <begin position="183"/>
        <end position="303"/>
    </location>
</feature>
<name>A0A9W8HFG4_9FUNG</name>
<sequence>MLICVLLRALYGGLAALAAAFALAPWTRDAFVRYGKTRRAGGRAAGALARAASMTVPKNWFAHFYYVGAATGAVLALDMAGWGWPPAGLVLWAAALLERLGGGGGSGSSAFAASPGAHTGLVLALYNTHVAVRLAESVASQPATDAAMHVGQYGVGLVFYVATPLALAVDSCAGRGWSPVPLWMALAGTALFAYASVHQWRCHRILFRLRRKSLQAARGGSQPYAVPSGDLFALVSCPHFLCEILIYVSLWIATGAQATTAQWVVFWTTVNLGITARESHRWYRATFGPRYPRARRALVPFVW</sequence>
<dbReference type="GO" id="GO:0016095">
    <property type="term" value="P:polyprenol catabolic process"/>
    <property type="evidence" value="ECO:0007669"/>
    <property type="project" value="TreeGrafter"/>
</dbReference>